<proteinExistence type="inferred from homology"/>
<keyword evidence="12" id="KW-1185">Reference proteome</keyword>
<gene>
    <name evidence="11" type="ORF">BJ322DRAFT_1101177</name>
</gene>
<keyword evidence="8 10" id="KW-0503">Monooxygenase</keyword>
<dbReference type="InterPro" id="IPR036396">
    <property type="entry name" value="Cyt_P450_sf"/>
</dbReference>
<comment type="pathway">
    <text evidence="2">Secondary metabolite biosynthesis.</text>
</comment>
<evidence type="ECO:0000256" key="3">
    <source>
        <dbReference type="ARBA" id="ARBA00010617"/>
    </source>
</evidence>
<evidence type="ECO:0000256" key="10">
    <source>
        <dbReference type="RuleBase" id="RU000461"/>
    </source>
</evidence>
<sequence length="233" mass="25577">MKVTDNSERTAGCGLISSHKSVSTASLTGIAIAAVCKRLKSSSDRVNLLRKPQEGKDHEGPSLEFSILMSGTHSSPDRNSSSSCTITHHLALNHNTQSNLQAELDQALVHERDPIASSEIVKRLPYYEAVINKALRMHSTASLGLPCIVPEGGLSVSGKMEGTVLSVPSYTIHRVPEVWGHDVEAFRPERWFEQDKAGIQKTFNPFSFGPRACVGKNLVNMELQIFIAIIFRR</sequence>
<comment type="cofactor">
    <cofactor evidence="1 9">
        <name>heme</name>
        <dbReference type="ChEBI" id="CHEBI:30413"/>
    </cofactor>
</comment>
<keyword evidence="4 9" id="KW-0349">Heme</keyword>
<dbReference type="Pfam" id="PF00067">
    <property type="entry name" value="p450"/>
    <property type="match status" value="1"/>
</dbReference>
<evidence type="ECO:0000313" key="12">
    <source>
        <dbReference type="Proteomes" id="UP000736335"/>
    </source>
</evidence>
<protein>
    <submittedName>
        <fullName evidence="11">Cytochrome P450</fullName>
    </submittedName>
</protein>
<accession>A0A9P6L3M2</accession>
<evidence type="ECO:0000256" key="5">
    <source>
        <dbReference type="ARBA" id="ARBA00022723"/>
    </source>
</evidence>
<evidence type="ECO:0000256" key="9">
    <source>
        <dbReference type="PIRSR" id="PIRSR602401-1"/>
    </source>
</evidence>
<dbReference type="PRINTS" id="PR00463">
    <property type="entry name" value="EP450I"/>
</dbReference>
<reference evidence="11" key="2">
    <citation type="submission" date="2020-11" db="EMBL/GenBank/DDBJ databases">
        <authorList>
            <consortium name="DOE Joint Genome Institute"/>
            <person name="Kuo A."/>
            <person name="Miyauchi S."/>
            <person name="Kiss E."/>
            <person name="Drula E."/>
            <person name="Kohler A."/>
            <person name="Sanchez-Garcia M."/>
            <person name="Andreopoulos B."/>
            <person name="Barry K.W."/>
            <person name="Bonito G."/>
            <person name="Buee M."/>
            <person name="Carver A."/>
            <person name="Chen C."/>
            <person name="Cichocki N."/>
            <person name="Clum A."/>
            <person name="Culley D."/>
            <person name="Crous P.W."/>
            <person name="Fauchery L."/>
            <person name="Girlanda M."/>
            <person name="Hayes R."/>
            <person name="Keri Z."/>
            <person name="Labutti K."/>
            <person name="Lipzen A."/>
            <person name="Lombard V."/>
            <person name="Magnuson J."/>
            <person name="Maillard F."/>
            <person name="Morin E."/>
            <person name="Murat C."/>
            <person name="Nolan M."/>
            <person name="Ohm R."/>
            <person name="Pangilinan J."/>
            <person name="Pereira M."/>
            <person name="Perotto S."/>
            <person name="Peter M."/>
            <person name="Riley R."/>
            <person name="Sitrit Y."/>
            <person name="Stielow B."/>
            <person name="Szollosi G."/>
            <person name="Zifcakova L."/>
            <person name="Stursova M."/>
            <person name="Spatafora J.W."/>
            <person name="Tedersoo L."/>
            <person name="Vaario L.-M."/>
            <person name="Yamada A."/>
            <person name="Yan M."/>
            <person name="Wang P."/>
            <person name="Xu J."/>
            <person name="Bruns T."/>
            <person name="Baldrian P."/>
            <person name="Vilgalys R."/>
            <person name="Henrissat B."/>
            <person name="Grigoriev I.V."/>
            <person name="Hibbett D."/>
            <person name="Nagy L.G."/>
            <person name="Martin F.M."/>
        </authorList>
    </citation>
    <scope>NUCLEOTIDE SEQUENCE</scope>
    <source>
        <strain evidence="11">UH-Tt-Lm1</strain>
    </source>
</reference>
<evidence type="ECO:0000256" key="4">
    <source>
        <dbReference type="ARBA" id="ARBA00022617"/>
    </source>
</evidence>
<dbReference type="InterPro" id="IPR050121">
    <property type="entry name" value="Cytochrome_P450_monoxygenase"/>
</dbReference>
<dbReference type="InterPro" id="IPR002401">
    <property type="entry name" value="Cyt_P450_E_grp-I"/>
</dbReference>
<evidence type="ECO:0000256" key="7">
    <source>
        <dbReference type="ARBA" id="ARBA00023004"/>
    </source>
</evidence>
<keyword evidence="6 10" id="KW-0560">Oxidoreductase</keyword>
<dbReference type="OrthoDB" id="1470350at2759"/>
<dbReference type="PROSITE" id="PS00086">
    <property type="entry name" value="CYTOCHROME_P450"/>
    <property type="match status" value="1"/>
</dbReference>
<evidence type="ECO:0000256" key="6">
    <source>
        <dbReference type="ARBA" id="ARBA00023002"/>
    </source>
</evidence>
<dbReference type="Gene3D" id="1.10.630.10">
    <property type="entry name" value="Cytochrome P450"/>
    <property type="match status" value="1"/>
</dbReference>
<evidence type="ECO:0000256" key="8">
    <source>
        <dbReference type="ARBA" id="ARBA00023033"/>
    </source>
</evidence>
<comment type="similarity">
    <text evidence="3 10">Belongs to the cytochrome P450 family.</text>
</comment>
<dbReference type="SUPFAM" id="SSF48264">
    <property type="entry name" value="Cytochrome P450"/>
    <property type="match status" value="1"/>
</dbReference>
<dbReference type="InterPro" id="IPR001128">
    <property type="entry name" value="Cyt_P450"/>
</dbReference>
<dbReference type="AlphaFoldDB" id="A0A9P6L3M2"/>
<feature type="binding site" description="axial binding residue" evidence="9">
    <location>
        <position position="213"/>
    </location>
    <ligand>
        <name>heme</name>
        <dbReference type="ChEBI" id="CHEBI:30413"/>
    </ligand>
    <ligandPart>
        <name>Fe</name>
        <dbReference type="ChEBI" id="CHEBI:18248"/>
    </ligandPart>
</feature>
<organism evidence="11 12">
    <name type="scientific">Thelephora terrestris</name>
    <dbReference type="NCBI Taxonomy" id="56493"/>
    <lineage>
        <taxon>Eukaryota</taxon>
        <taxon>Fungi</taxon>
        <taxon>Dikarya</taxon>
        <taxon>Basidiomycota</taxon>
        <taxon>Agaricomycotina</taxon>
        <taxon>Agaricomycetes</taxon>
        <taxon>Thelephorales</taxon>
        <taxon>Thelephoraceae</taxon>
        <taxon>Thelephora</taxon>
    </lineage>
</organism>
<reference evidence="11" key="1">
    <citation type="journal article" date="2020" name="Nat. Commun.">
        <title>Large-scale genome sequencing of mycorrhizal fungi provides insights into the early evolution of symbiotic traits.</title>
        <authorList>
            <person name="Miyauchi S."/>
            <person name="Kiss E."/>
            <person name="Kuo A."/>
            <person name="Drula E."/>
            <person name="Kohler A."/>
            <person name="Sanchez-Garcia M."/>
            <person name="Morin E."/>
            <person name="Andreopoulos B."/>
            <person name="Barry K.W."/>
            <person name="Bonito G."/>
            <person name="Buee M."/>
            <person name="Carver A."/>
            <person name="Chen C."/>
            <person name="Cichocki N."/>
            <person name="Clum A."/>
            <person name="Culley D."/>
            <person name="Crous P.W."/>
            <person name="Fauchery L."/>
            <person name="Girlanda M."/>
            <person name="Hayes R.D."/>
            <person name="Keri Z."/>
            <person name="LaButti K."/>
            <person name="Lipzen A."/>
            <person name="Lombard V."/>
            <person name="Magnuson J."/>
            <person name="Maillard F."/>
            <person name="Murat C."/>
            <person name="Nolan M."/>
            <person name="Ohm R.A."/>
            <person name="Pangilinan J."/>
            <person name="Pereira M.F."/>
            <person name="Perotto S."/>
            <person name="Peter M."/>
            <person name="Pfister S."/>
            <person name="Riley R."/>
            <person name="Sitrit Y."/>
            <person name="Stielow J.B."/>
            <person name="Szollosi G."/>
            <person name="Zifcakova L."/>
            <person name="Stursova M."/>
            <person name="Spatafora J.W."/>
            <person name="Tedersoo L."/>
            <person name="Vaario L.M."/>
            <person name="Yamada A."/>
            <person name="Yan M."/>
            <person name="Wang P."/>
            <person name="Xu J."/>
            <person name="Bruns T."/>
            <person name="Baldrian P."/>
            <person name="Vilgalys R."/>
            <person name="Dunand C."/>
            <person name="Henrissat B."/>
            <person name="Grigoriev I.V."/>
            <person name="Hibbett D."/>
            <person name="Nagy L.G."/>
            <person name="Martin F.M."/>
        </authorList>
    </citation>
    <scope>NUCLEOTIDE SEQUENCE</scope>
    <source>
        <strain evidence="11">UH-Tt-Lm1</strain>
    </source>
</reference>
<keyword evidence="5 9" id="KW-0479">Metal-binding</keyword>
<dbReference type="Proteomes" id="UP000736335">
    <property type="component" value="Unassembled WGS sequence"/>
</dbReference>
<evidence type="ECO:0000256" key="2">
    <source>
        <dbReference type="ARBA" id="ARBA00005179"/>
    </source>
</evidence>
<comment type="caution">
    <text evidence="11">The sequence shown here is derived from an EMBL/GenBank/DDBJ whole genome shotgun (WGS) entry which is preliminary data.</text>
</comment>
<dbReference type="GO" id="GO:0016705">
    <property type="term" value="F:oxidoreductase activity, acting on paired donors, with incorporation or reduction of molecular oxygen"/>
    <property type="evidence" value="ECO:0007669"/>
    <property type="project" value="InterPro"/>
</dbReference>
<dbReference type="PANTHER" id="PTHR24305">
    <property type="entry name" value="CYTOCHROME P450"/>
    <property type="match status" value="1"/>
</dbReference>
<dbReference type="PRINTS" id="PR00385">
    <property type="entry name" value="P450"/>
</dbReference>
<evidence type="ECO:0000313" key="11">
    <source>
        <dbReference type="EMBL" id="KAF9781801.1"/>
    </source>
</evidence>
<dbReference type="InterPro" id="IPR017972">
    <property type="entry name" value="Cyt_P450_CS"/>
</dbReference>
<dbReference type="PANTHER" id="PTHR24305:SF29">
    <property type="entry name" value="BENZOATE-PARA-HYDROXYLASE"/>
    <property type="match status" value="1"/>
</dbReference>
<dbReference type="GO" id="GO:0005506">
    <property type="term" value="F:iron ion binding"/>
    <property type="evidence" value="ECO:0007669"/>
    <property type="project" value="InterPro"/>
</dbReference>
<dbReference type="GO" id="GO:0020037">
    <property type="term" value="F:heme binding"/>
    <property type="evidence" value="ECO:0007669"/>
    <property type="project" value="InterPro"/>
</dbReference>
<dbReference type="EMBL" id="WIUZ02000013">
    <property type="protein sequence ID" value="KAF9781801.1"/>
    <property type="molecule type" value="Genomic_DNA"/>
</dbReference>
<keyword evidence="7 9" id="KW-0408">Iron</keyword>
<dbReference type="GO" id="GO:0004497">
    <property type="term" value="F:monooxygenase activity"/>
    <property type="evidence" value="ECO:0007669"/>
    <property type="project" value="UniProtKB-KW"/>
</dbReference>
<name>A0A9P6L3M2_9AGAM</name>
<evidence type="ECO:0000256" key="1">
    <source>
        <dbReference type="ARBA" id="ARBA00001971"/>
    </source>
</evidence>